<keyword evidence="1" id="KW-0677">Repeat</keyword>
<evidence type="ECO:0000259" key="6">
    <source>
        <dbReference type="PROSITE" id="PS51294"/>
    </source>
</evidence>
<feature type="domain" description="HTH myb-type" evidence="6">
    <location>
        <begin position="205"/>
        <end position="255"/>
    </location>
</feature>
<dbReference type="InterPro" id="IPR009057">
    <property type="entry name" value="Homeodomain-like_sf"/>
</dbReference>
<dbReference type="InterPro" id="IPR017884">
    <property type="entry name" value="SANT_dom"/>
</dbReference>
<dbReference type="InterPro" id="IPR050560">
    <property type="entry name" value="MYB_TF"/>
</dbReference>
<comment type="caution">
    <text evidence="7">The sequence shown here is derived from an EMBL/GenBank/DDBJ whole genome shotgun (WGS) entry which is preliminary data.</text>
</comment>
<dbReference type="PANTHER" id="PTHR45614:SF218">
    <property type="entry name" value="TRANSCRIPTION FACTOR MYB119-RELATED"/>
    <property type="match status" value="1"/>
</dbReference>
<proteinExistence type="predicted"/>
<feature type="region of interest" description="Disordered" evidence="3">
    <location>
        <begin position="236"/>
        <end position="274"/>
    </location>
</feature>
<name>A0A9D5D445_9LILI</name>
<dbReference type="PANTHER" id="PTHR45614">
    <property type="entry name" value="MYB PROTEIN-RELATED"/>
    <property type="match status" value="1"/>
</dbReference>
<dbReference type="FunFam" id="1.10.10.60:FF:000010">
    <property type="entry name" value="Transcriptional activator Myb isoform A"/>
    <property type="match status" value="1"/>
</dbReference>
<reference evidence="7" key="1">
    <citation type="submission" date="2021-03" db="EMBL/GenBank/DDBJ databases">
        <authorList>
            <person name="Li Z."/>
            <person name="Yang C."/>
        </authorList>
    </citation>
    <scope>NUCLEOTIDE SEQUENCE</scope>
    <source>
        <strain evidence="7">Dzin_1.0</strain>
        <tissue evidence="7">Leaf</tissue>
    </source>
</reference>
<evidence type="ECO:0000259" key="4">
    <source>
        <dbReference type="PROSITE" id="PS50090"/>
    </source>
</evidence>
<gene>
    <name evidence="7" type="ORF">J5N97_002453</name>
</gene>
<dbReference type="CDD" id="cd00167">
    <property type="entry name" value="SANT"/>
    <property type="match status" value="2"/>
</dbReference>
<dbReference type="SUPFAM" id="SSF46689">
    <property type="entry name" value="Homeodomain-like"/>
    <property type="match status" value="1"/>
</dbReference>
<dbReference type="Gene3D" id="1.10.10.60">
    <property type="entry name" value="Homeodomain-like"/>
    <property type="match status" value="2"/>
</dbReference>
<dbReference type="PROSITE" id="PS51294">
    <property type="entry name" value="HTH_MYB"/>
    <property type="match status" value="2"/>
</dbReference>
<dbReference type="AlphaFoldDB" id="A0A9D5D445"/>
<feature type="compositionally biased region" description="Basic residues" evidence="3">
    <location>
        <begin position="249"/>
        <end position="264"/>
    </location>
</feature>
<dbReference type="Proteomes" id="UP001085076">
    <property type="component" value="Miscellaneous, Linkage group lg01"/>
</dbReference>
<evidence type="ECO:0000259" key="5">
    <source>
        <dbReference type="PROSITE" id="PS51293"/>
    </source>
</evidence>
<accession>A0A9D5D445</accession>
<dbReference type="OrthoDB" id="2143914at2759"/>
<dbReference type="GO" id="GO:0005634">
    <property type="term" value="C:nucleus"/>
    <property type="evidence" value="ECO:0007669"/>
    <property type="project" value="TreeGrafter"/>
</dbReference>
<reference evidence="7" key="2">
    <citation type="journal article" date="2022" name="Hortic Res">
        <title>The genome of Dioscorea zingiberensis sheds light on the biosynthesis, origin and evolution of the medicinally important diosgenin saponins.</title>
        <authorList>
            <person name="Li Y."/>
            <person name="Tan C."/>
            <person name="Li Z."/>
            <person name="Guo J."/>
            <person name="Li S."/>
            <person name="Chen X."/>
            <person name="Wang C."/>
            <person name="Dai X."/>
            <person name="Yang H."/>
            <person name="Song W."/>
            <person name="Hou L."/>
            <person name="Xu J."/>
            <person name="Tong Z."/>
            <person name="Xu A."/>
            <person name="Yuan X."/>
            <person name="Wang W."/>
            <person name="Yang Q."/>
            <person name="Chen L."/>
            <person name="Sun Z."/>
            <person name="Wang K."/>
            <person name="Pan B."/>
            <person name="Chen J."/>
            <person name="Bao Y."/>
            <person name="Liu F."/>
            <person name="Qi X."/>
            <person name="Gang D.R."/>
            <person name="Wen J."/>
            <person name="Li J."/>
        </authorList>
    </citation>
    <scope>NUCLEOTIDE SEQUENCE</scope>
    <source>
        <strain evidence="7">Dzin_1.0</strain>
    </source>
</reference>
<feature type="compositionally biased region" description="Polar residues" evidence="3">
    <location>
        <begin position="239"/>
        <end position="248"/>
    </location>
</feature>
<dbReference type="Pfam" id="PF13921">
    <property type="entry name" value="Myb_DNA-bind_6"/>
    <property type="match status" value="1"/>
</dbReference>
<dbReference type="EMBL" id="JAGGNH010000001">
    <property type="protein sequence ID" value="KAJ0984097.1"/>
    <property type="molecule type" value="Genomic_DNA"/>
</dbReference>
<dbReference type="PROSITE" id="PS50090">
    <property type="entry name" value="MYB_LIKE"/>
    <property type="match status" value="2"/>
</dbReference>
<keyword evidence="2" id="KW-0238">DNA-binding</keyword>
<dbReference type="GO" id="GO:0000978">
    <property type="term" value="F:RNA polymerase II cis-regulatory region sequence-specific DNA binding"/>
    <property type="evidence" value="ECO:0007669"/>
    <property type="project" value="TreeGrafter"/>
</dbReference>
<evidence type="ECO:0000256" key="1">
    <source>
        <dbReference type="ARBA" id="ARBA00022737"/>
    </source>
</evidence>
<evidence type="ECO:0000313" key="8">
    <source>
        <dbReference type="Proteomes" id="UP001085076"/>
    </source>
</evidence>
<feature type="domain" description="SANT" evidence="5">
    <location>
        <begin position="204"/>
        <end position="255"/>
    </location>
</feature>
<feature type="region of interest" description="Disordered" evidence="3">
    <location>
        <begin position="114"/>
        <end position="148"/>
    </location>
</feature>
<keyword evidence="8" id="KW-1185">Reference proteome</keyword>
<dbReference type="SMART" id="SM00717">
    <property type="entry name" value="SANT"/>
    <property type="match status" value="2"/>
</dbReference>
<organism evidence="7 8">
    <name type="scientific">Dioscorea zingiberensis</name>
    <dbReference type="NCBI Taxonomy" id="325984"/>
    <lineage>
        <taxon>Eukaryota</taxon>
        <taxon>Viridiplantae</taxon>
        <taxon>Streptophyta</taxon>
        <taxon>Embryophyta</taxon>
        <taxon>Tracheophyta</taxon>
        <taxon>Spermatophyta</taxon>
        <taxon>Magnoliopsida</taxon>
        <taxon>Liliopsida</taxon>
        <taxon>Dioscoreales</taxon>
        <taxon>Dioscoreaceae</taxon>
        <taxon>Dioscorea</taxon>
    </lineage>
</organism>
<evidence type="ECO:0000256" key="3">
    <source>
        <dbReference type="SAM" id="MobiDB-lite"/>
    </source>
</evidence>
<feature type="domain" description="Myb-like" evidence="4">
    <location>
        <begin position="149"/>
        <end position="200"/>
    </location>
</feature>
<evidence type="ECO:0000256" key="2">
    <source>
        <dbReference type="ARBA" id="ARBA00023125"/>
    </source>
</evidence>
<dbReference type="InterPro" id="IPR001005">
    <property type="entry name" value="SANT/Myb"/>
</dbReference>
<protein>
    <submittedName>
        <fullName evidence="7">Uncharacterized protein</fullName>
    </submittedName>
</protein>
<dbReference type="GO" id="GO:0000981">
    <property type="term" value="F:DNA-binding transcription factor activity, RNA polymerase II-specific"/>
    <property type="evidence" value="ECO:0007669"/>
    <property type="project" value="TreeGrafter"/>
</dbReference>
<dbReference type="PROSITE" id="PS51293">
    <property type="entry name" value="SANT"/>
    <property type="match status" value="1"/>
</dbReference>
<feature type="domain" description="HTH myb-type" evidence="6">
    <location>
        <begin position="151"/>
        <end position="204"/>
    </location>
</feature>
<dbReference type="InterPro" id="IPR017930">
    <property type="entry name" value="Myb_dom"/>
</dbReference>
<evidence type="ECO:0000313" key="7">
    <source>
        <dbReference type="EMBL" id="KAJ0984097.1"/>
    </source>
</evidence>
<sequence length="471" mass="52036">MEGRPRVGSQLLEKVGASFHRATPSMTPLERFLCTSTGGDLLSRNHDPSQKRAIDVHERQVGGDGSGFSSCASFSAVDAHQSGLVLDEDSFCNEFLVDGDVDFGEFDVGFVEENGNGNENGNGHGEENAQGGKGVHCSSYSSSNTSHGAGNVVKGQWTAEEDSLLRKLVKQHGVRKWSQIARKLVGRIGKQCRERWHNHLRPDIKKETWSEEEERLLVEAHKKVGNRWAEIAKHIPGRTENSIKNHWNATKRRQNSKRRSKKKAGQGEGSRPSILQEYIKAKTSEESCFRNTSMASNQLQFIFPKPPEAMSMSVHDSSNSITTLGEDAMLYNHGGLEGVQVGEQMMQKPWMVDSLEVPGIEDDDQTFMWMNESAFQQAPPDANVLIPPPNASDGTASNTSSTTSGYLYSDIYLSSLLEGAHWPSVDMVEKVNVSSEVHEDHQNYSSCKKDMDLIEMISSQFSNSQRSGTAG</sequence>
<feature type="domain" description="Myb-like" evidence="4">
    <location>
        <begin position="201"/>
        <end position="251"/>
    </location>
</feature>